<name>A0ABS8KYZ2_9HYPH</name>
<comment type="caution">
    <text evidence="1">The sequence shown here is derived from an EMBL/GenBank/DDBJ whole genome shotgun (WGS) entry which is preliminary data.</text>
</comment>
<dbReference type="RefSeq" id="WP_230552522.1">
    <property type="nucleotide sequence ID" value="NZ_JAJISD010000009.1"/>
</dbReference>
<reference evidence="1 2" key="1">
    <citation type="submission" date="2021-11" db="EMBL/GenBank/DDBJ databases">
        <authorList>
            <person name="Lee D.-H."/>
            <person name="Kim S.-B."/>
        </authorList>
    </citation>
    <scope>NUCLEOTIDE SEQUENCE [LARGE SCALE GENOMIC DNA]</scope>
    <source>
        <strain evidence="1 2">KCTC 52223</strain>
    </source>
</reference>
<dbReference type="Proteomes" id="UP001198862">
    <property type="component" value="Unassembled WGS sequence"/>
</dbReference>
<accession>A0ABS8KYZ2</accession>
<sequence length="464" mass="49636">MLFHLFSQHANGYVTFPSNVGPYTVSTHPGPGTAMDLCYDNGSSIDRGVRYSADPLRTNEFDVDAGDGTLNSNDKVTIKGPTNKYMTPREQRLTIDAPFAGHAQFKIRKLSGSPGARIRHGDLVALGAYQPFDPSRSPNAQRLRWLEANPDDNDPSTDPVKLGGLSMNPGGDSQRFRFFEGNLLLGEATLSTTDRIPPLETTASGTLKIRLAHEGLPNKSRVLVRFTSVDVGGFSFGVNATPVAPFGDAGTLPVEIPEGAREVSVPLKCVFPRAGSPCGRAAGLETRNLGSLTIVDSAMAEWSATNRDGTRPRTVGINMVRAMDYLQVSFGGIALTPDSDSIFHVAGAMPARLVVKSGAARLPPVLRGYALVASITPFPAQGFATTAATPIPTRPVAMDPRITFAADRSFTYTLDFDPLIPPGSGRLDLFCVTIDVVPLSPQRMVRGMQIPPRVRCQFGLIVGG</sequence>
<organism evidence="1 2">
    <name type="scientific">Reyranella aquatilis</name>
    <dbReference type="NCBI Taxonomy" id="2035356"/>
    <lineage>
        <taxon>Bacteria</taxon>
        <taxon>Pseudomonadati</taxon>
        <taxon>Pseudomonadota</taxon>
        <taxon>Alphaproteobacteria</taxon>
        <taxon>Hyphomicrobiales</taxon>
        <taxon>Reyranellaceae</taxon>
        <taxon>Reyranella</taxon>
    </lineage>
</organism>
<evidence type="ECO:0000313" key="1">
    <source>
        <dbReference type="EMBL" id="MCC8431282.1"/>
    </source>
</evidence>
<gene>
    <name evidence="1" type="ORF">LJ725_20095</name>
</gene>
<dbReference type="EMBL" id="JAJISD010000009">
    <property type="protein sequence ID" value="MCC8431282.1"/>
    <property type="molecule type" value="Genomic_DNA"/>
</dbReference>
<protein>
    <submittedName>
        <fullName evidence="1">Uncharacterized protein</fullName>
    </submittedName>
</protein>
<proteinExistence type="predicted"/>
<evidence type="ECO:0000313" key="2">
    <source>
        <dbReference type="Proteomes" id="UP001198862"/>
    </source>
</evidence>
<keyword evidence="2" id="KW-1185">Reference proteome</keyword>